<dbReference type="Proteomes" id="UP000183809">
    <property type="component" value="Unassembled WGS sequence"/>
</dbReference>
<dbReference type="PANTHER" id="PTHR43591:SF24">
    <property type="entry name" value="2-METHOXY-6-POLYPRENYL-1,4-BENZOQUINOL METHYLASE, MITOCHONDRIAL"/>
    <property type="match status" value="1"/>
</dbReference>
<gene>
    <name evidence="2" type="ORF">BKCO1_9300021</name>
</gene>
<name>A0A1J9QKX0_9PEZI</name>
<keyword evidence="2" id="KW-0808">Transferase</keyword>
<dbReference type="GO" id="GO:0032259">
    <property type="term" value="P:methylation"/>
    <property type="evidence" value="ECO:0007669"/>
    <property type="project" value="UniProtKB-KW"/>
</dbReference>
<dbReference type="AlphaFoldDB" id="A0A1J9QKX0"/>
<keyword evidence="2" id="KW-0489">Methyltransferase</keyword>
<evidence type="ECO:0000313" key="2">
    <source>
        <dbReference type="EMBL" id="OJD29113.1"/>
    </source>
</evidence>
<evidence type="ECO:0000313" key="3">
    <source>
        <dbReference type="Proteomes" id="UP000183809"/>
    </source>
</evidence>
<dbReference type="InterPro" id="IPR029063">
    <property type="entry name" value="SAM-dependent_MTases_sf"/>
</dbReference>
<dbReference type="EMBL" id="MNUE01000093">
    <property type="protein sequence ID" value="OJD29113.1"/>
    <property type="molecule type" value="Genomic_DNA"/>
</dbReference>
<accession>A0A1J9QKX0</accession>
<reference evidence="2 3" key="1">
    <citation type="submission" date="2016-10" db="EMBL/GenBank/DDBJ databases">
        <title>Proteomics and genomics reveal pathogen-plant mechanisms compatible with a hemibiotrophic lifestyle of Diplodia corticola.</title>
        <authorList>
            <person name="Fernandes I."/>
            <person name="De Jonge R."/>
            <person name="Van De Peer Y."/>
            <person name="Devreese B."/>
            <person name="Alves A."/>
            <person name="Esteves A.C."/>
        </authorList>
    </citation>
    <scope>NUCLEOTIDE SEQUENCE [LARGE SCALE GENOMIC DNA]</scope>
    <source>
        <strain evidence="2 3">CBS 112549</strain>
    </source>
</reference>
<feature type="compositionally biased region" description="Basic and acidic residues" evidence="1">
    <location>
        <begin position="24"/>
        <end position="34"/>
    </location>
</feature>
<dbReference type="STRING" id="236234.A0A1J9QKX0"/>
<proteinExistence type="predicted"/>
<dbReference type="CDD" id="cd02440">
    <property type="entry name" value="AdoMet_MTases"/>
    <property type="match status" value="1"/>
</dbReference>
<sequence>MCQDPAVPAGHADNAVIEADTDDRDSALDESDGHSDFTSLTSSILNYEYKNGRRYAAYKDSKYFLPNDEAECDRSDLIHHIYGMLLGGRLILAPIPHPQRIVDLGCGTGIWAMDVADAYPSADVLGIDISPIQPSWVPPNVRFVVDDVELPWTTSEADKFDLVHFVNLNACIGDWPALLRQCFDNLRPGGWLEAKETDTTSQSDDGSFPATCALYVLQETIRDAMDKCGRTMHAPARMKRWMEEAGFVDVTEQVFKLPFNPWPKDPELKKIGRFQLAQFLDALKPYALGTLVELLGWTSEEMEVALAGARKDLRNTKFHGYNTLRVVTGRKPGKDE</sequence>
<dbReference type="GeneID" id="31020232"/>
<dbReference type="Gene3D" id="3.40.50.150">
    <property type="entry name" value="Vaccinia Virus protein VP39"/>
    <property type="match status" value="1"/>
</dbReference>
<comment type="caution">
    <text evidence="2">The sequence shown here is derived from an EMBL/GenBank/DDBJ whole genome shotgun (WGS) entry which is preliminary data.</text>
</comment>
<dbReference type="RefSeq" id="XP_020125373.1">
    <property type="nucleotide sequence ID" value="XM_020279968.1"/>
</dbReference>
<dbReference type="GO" id="GO:0008168">
    <property type="term" value="F:methyltransferase activity"/>
    <property type="evidence" value="ECO:0007669"/>
    <property type="project" value="UniProtKB-KW"/>
</dbReference>
<feature type="region of interest" description="Disordered" evidence="1">
    <location>
        <begin position="1"/>
        <end position="34"/>
    </location>
</feature>
<protein>
    <submittedName>
        <fullName evidence="2">Methyltransferase</fullName>
    </submittedName>
</protein>
<keyword evidence="3" id="KW-1185">Reference proteome</keyword>
<dbReference type="Pfam" id="PF13489">
    <property type="entry name" value="Methyltransf_23"/>
    <property type="match status" value="1"/>
</dbReference>
<evidence type="ECO:0000256" key="1">
    <source>
        <dbReference type="SAM" id="MobiDB-lite"/>
    </source>
</evidence>
<dbReference type="SUPFAM" id="SSF53335">
    <property type="entry name" value="S-adenosyl-L-methionine-dependent methyltransferases"/>
    <property type="match status" value="1"/>
</dbReference>
<dbReference type="PANTHER" id="PTHR43591">
    <property type="entry name" value="METHYLTRANSFERASE"/>
    <property type="match status" value="1"/>
</dbReference>
<organism evidence="2 3">
    <name type="scientific">Diplodia corticola</name>
    <dbReference type="NCBI Taxonomy" id="236234"/>
    <lineage>
        <taxon>Eukaryota</taxon>
        <taxon>Fungi</taxon>
        <taxon>Dikarya</taxon>
        <taxon>Ascomycota</taxon>
        <taxon>Pezizomycotina</taxon>
        <taxon>Dothideomycetes</taxon>
        <taxon>Dothideomycetes incertae sedis</taxon>
        <taxon>Botryosphaeriales</taxon>
        <taxon>Botryosphaeriaceae</taxon>
        <taxon>Diplodia</taxon>
    </lineage>
</organism>
<dbReference type="OrthoDB" id="2013972at2759"/>